<keyword evidence="6" id="KW-0732">Signal</keyword>
<evidence type="ECO:0000256" key="5">
    <source>
        <dbReference type="RuleBase" id="RU004404"/>
    </source>
</evidence>
<sequence>MRKLLITANLLALLTACALPFVSDEAVTNAVDRYEAAYLNVIGPSDTLNRDVDTLEDALITINARYVDEVNLDDLVDEAIRGLRNTSDSTPPTTRALNALLASLDKFSGYMPPETYSRYQQSLDGDFIGFGVRIEMRDDELTVLSPIAGSAAEEAGILSGDVITHQDGDPLSGLSLHDAVSKLRGPEGSSSVLTIQRDGEDTPLKLTVTRRRVELHSVEYKADGDIGYIRILSFNRKTGDEVEDALKAINRDLGGRFCGVILDLRNNPGGLVSSAIDVADQFLDQGHILKAMNRGNSFTEERAARGDSVHGLPMIIMINQGSASAAEIVAGALQSNGRARLFGEKSYGKGSMQTLFDLENGGGLRLTTGRFTVGRDLSFNHIGLTPDIRDADTGQEQLLAPIGRASRTMMCNPSLETAAAAHAQ</sequence>
<keyword evidence="4 5" id="KW-0720">Serine protease</keyword>
<dbReference type="PANTHER" id="PTHR32060:SF30">
    <property type="entry name" value="CARBOXY-TERMINAL PROCESSING PROTEASE CTPA"/>
    <property type="match status" value="1"/>
</dbReference>
<feature type="chain" id="PRO_5045239029" description="PDZ domain-containing protein" evidence="6">
    <location>
        <begin position="19"/>
        <end position="424"/>
    </location>
</feature>
<evidence type="ECO:0000256" key="6">
    <source>
        <dbReference type="SAM" id="SignalP"/>
    </source>
</evidence>
<dbReference type="Gene3D" id="3.90.226.10">
    <property type="entry name" value="2-enoyl-CoA Hydratase, Chain A, domain 1"/>
    <property type="match status" value="1"/>
</dbReference>
<keyword evidence="3 5" id="KW-0378">Hydrolase</keyword>
<dbReference type="SUPFAM" id="SSF50156">
    <property type="entry name" value="PDZ domain-like"/>
    <property type="match status" value="1"/>
</dbReference>
<gene>
    <name evidence="8" type="ORF">GCM10007924_05510</name>
</gene>
<organism evidence="8 9">
    <name type="scientific">Sneathiella chinensis</name>
    <dbReference type="NCBI Taxonomy" id="349750"/>
    <lineage>
        <taxon>Bacteria</taxon>
        <taxon>Pseudomonadati</taxon>
        <taxon>Pseudomonadota</taxon>
        <taxon>Alphaproteobacteria</taxon>
        <taxon>Sneathiellales</taxon>
        <taxon>Sneathiellaceae</taxon>
        <taxon>Sneathiella</taxon>
    </lineage>
</organism>
<dbReference type="CDD" id="cd07560">
    <property type="entry name" value="Peptidase_S41_CPP"/>
    <property type="match status" value="1"/>
</dbReference>
<dbReference type="SMART" id="SM00245">
    <property type="entry name" value="TSPc"/>
    <property type="match status" value="1"/>
</dbReference>
<name>A0ABQ5U0Y1_9PROT</name>
<dbReference type="InterPro" id="IPR001478">
    <property type="entry name" value="PDZ"/>
</dbReference>
<evidence type="ECO:0000259" key="7">
    <source>
        <dbReference type="PROSITE" id="PS50106"/>
    </source>
</evidence>
<dbReference type="PROSITE" id="PS50106">
    <property type="entry name" value="PDZ"/>
    <property type="match status" value="1"/>
</dbReference>
<evidence type="ECO:0000256" key="2">
    <source>
        <dbReference type="ARBA" id="ARBA00022670"/>
    </source>
</evidence>
<dbReference type="InterPro" id="IPR029045">
    <property type="entry name" value="ClpP/crotonase-like_dom_sf"/>
</dbReference>
<dbReference type="SMART" id="SM00228">
    <property type="entry name" value="PDZ"/>
    <property type="match status" value="1"/>
</dbReference>
<proteinExistence type="inferred from homology"/>
<dbReference type="PANTHER" id="PTHR32060">
    <property type="entry name" value="TAIL-SPECIFIC PROTEASE"/>
    <property type="match status" value="1"/>
</dbReference>
<accession>A0ABQ5U0Y1</accession>
<dbReference type="Proteomes" id="UP001161409">
    <property type="component" value="Unassembled WGS sequence"/>
</dbReference>
<evidence type="ECO:0000256" key="1">
    <source>
        <dbReference type="ARBA" id="ARBA00009179"/>
    </source>
</evidence>
<reference evidence="8" key="1">
    <citation type="journal article" date="2014" name="Int. J. Syst. Evol. Microbiol.">
        <title>Complete genome of a new Firmicutes species belonging to the dominant human colonic microbiota ('Ruminococcus bicirculans') reveals two chromosomes and a selective capacity to utilize plant glucans.</title>
        <authorList>
            <consortium name="NISC Comparative Sequencing Program"/>
            <person name="Wegmann U."/>
            <person name="Louis P."/>
            <person name="Goesmann A."/>
            <person name="Henrissat B."/>
            <person name="Duncan S.H."/>
            <person name="Flint H.J."/>
        </authorList>
    </citation>
    <scope>NUCLEOTIDE SEQUENCE</scope>
    <source>
        <strain evidence="8">NBRC 103408</strain>
    </source>
</reference>
<evidence type="ECO:0000256" key="3">
    <source>
        <dbReference type="ARBA" id="ARBA00022801"/>
    </source>
</evidence>
<dbReference type="Pfam" id="PF17820">
    <property type="entry name" value="PDZ_6"/>
    <property type="match status" value="1"/>
</dbReference>
<keyword evidence="2 5" id="KW-0645">Protease</keyword>
<protein>
    <recommendedName>
        <fullName evidence="7">PDZ domain-containing protein</fullName>
    </recommendedName>
</protein>
<dbReference type="RefSeq" id="WP_169559337.1">
    <property type="nucleotide sequence ID" value="NZ_BSNF01000001.1"/>
</dbReference>
<dbReference type="InterPro" id="IPR005151">
    <property type="entry name" value="Tail-specific_protease"/>
</dbReference>
<dbReference type="InterPro" id="IPR036034">
    <property type="entry name" value="PDZ_sf"/>
</dbReference>
<dbReference type="Gene3D" id="2.30.42.10">
    <property type="match status" value="1"/>
</dbReference>
<feature type="signal peptide" evidence="6">
    <location>
        <begin position="1"/>
        <end position="18"/>
    </location>
</feature>
<dbReference type="InterPro" id="IPR004447">
    <property type="entry name" value="Peptidase_S41A"/>
</dbReference>
<evidence type="ECO:0000313" key="8">
    <source>
        <dbReference type="EMBL" id="GLQ05330.1"/>
    </source>
</evidence>
<evidence type="ECO:0000313" key="9">
    <source>
        <dbReference type="Proteomes" id="UP001161409"/>
    </source>
</evidence>
<dbReference type="EMBL" id="BSNF01000001">
    <property type="protein sequence ID" value="GLQ05330.1"/>
    <property type="molecule type" value="Genomic_DNA"/>
</dbReference>
<dbReference type="CDD" id="cd06782">
    <property type="entry name" value="cpPDZ_CPP-like"/>
    <property type="match status" value="1"/>
</dbReference>
<keyword evidence="9" id="KW-1185">Reference proteome</keyword>
<dbReference type="SUPFAM" id="SSF52096">
    <property type="entry name" value="ClpP/crotonase"/>
    <property type="match status" value="1"/>
</dbReference>
<dbReference type="NCBIfam" id="TIGR00225">
    <property type="entry name" value="prc"/>
    <property type="match status" value="1"/>
</dbReference>
<dbReference type="PROSITE" id="PS51257">
    <property type="entry name" value="PROKAR_LIPOPROTEIN"/>
    <property type="match status" value="1"/>
</dbReference>
<comment type="caution">
    <text evidence="8">The sequence shown here is derived from an EMBL/GenBank/DDBJ whole genome shotgun (WGS) entry which is preliminary data.</text>
</comment>
<dbReference type="Pfam" id="PF03572">
    <property type="entry name" value="Peptidase_S41"/>
    <property type="match status" value="1"/>
</dbReference>
<evidence type="ECO:0000256" key="4">
    <source>
        <dbReference type="ARBA" id="ARBA00022825"/>
    </source>
</evidence>
<feature type="domain" description="PDZ" evidence="7">
    <location>
        <begin position="116"/>
        <end position="198"/>
    </location>
</feature>
<reference evidence="8" key="2">
    <citation type="submission" date="2023-01" db="EMBL/GenBank/DDBJ databases">
        <title>Draft genome sequence of Sneathiella chinensis strain NBRC 103408.</title>
        <authorList>
            <person name="Sun Q."/>
            <person name="Mori K."/>
        </authorList>
    </citation>
    <scope>NUCLEOTIDE SEQUENCE</scope>
    <source>
        <strain evidence="8">NBRC 103408</strain>
    </source>
</reference>
<comment type="similarity">
    <text evidence="1 5">Belongs to the peptidase S41A family.</text>
</comment>
<dbReference type="Gene3D" id="3.30.750.44">
    <property type="match status" value="1"/>
</dbReference>
<dbReference type="InterPro" id="IPR041489">
    <property type="entry name" value="PDZ_6"/>
</dbReference>